<dbReference type="RefSeq" id="WP_326454431.1">
    <property type="nucleotide sequence ID" value="NZ_JAYMFH010000003.1"/>
</dbReference>
<dbReference type="EMBL" id="JAYMFH010000003">
    <property type="protein sequence ID" value="MEC4294342.1"/>
    <property type="molecule type" value="Genomic_DNA"/>
</dbReference>
<gene>
    <name evidence="1" type="ORF">VJ920_03340</name>
</gene>
<dbReference type="Proteomes" id="UP001343724">
    <property type="component" value="Unassembled WGS sequence"/>
</dbReference>
<name>A0ABU6IWX3_9ACTN</name>
<evidence type="ECO:0000313" key="1">
    <source>
        <dbReference type="EMBL" id="MEC4294342.1"/>
    </source>
</evidence>
<accession>A0ABU6IWX3</accession>
<protein>
    <submittedName>
        <fullName evidence="1">Uncharacterized protein</fullName>
    </submittedName>
</protein>
<evidence type="ECO:0000313" key="2">
    <source>
        <dbReference type="Proteomes" id="UP001343724"/>
    </source>
</evidence>
<reference evidence="1 2" key="1">
    <citation type="submission" date="2024-01" db="EMBL/GenBank/DDBJ databases">
        <title>novel species in genus Adlercreutzia.</title>
        <authorList>
            <person name="Liu X."/>
        </authorList>
    </citation>
    <scope>NUCLEOTIDE SEQUENCE [LARGE SCALE GENOMIC DNA]</scope>
    <source>
        <strain evidence="1 2">R22</strain>
    </source>
</reference>
<comment type="caution">
    <text evidence="1">The sequence shown here is derived from an EMBL/GenBank/DDBJ whole genome shotgun (WGS) entry which is preliminary data.</text>
</comment>
<keyword evidence="2" id="KW-1185">Reference proteome</keyword>
<sequence>MLANNPYIADANDLMAGLKQFGPNSLNTPGTDGYGFIRTYANSTDPSYRYLWRYQVGFSKAVYVRWKINSDGTWSAWLKL</sequence>
<organism evidence="1 2">
    <name type="scientific">Adlercreutzia shanghongiae</name>
    <dbReference type="NCBI Taxonomy" id="3111773"/>
    <lineage>
        <taxon>Bacteria</taxon>
        <taxon>Bacillati</taxon>
        <taxon>Actinomycetota</taxon>
        <taxon>Coriobacteriia</taxon>
        <taxon>Eggerthellales</taxon>
        <taxon>Eggerthellaceae</taxon>
        <taxon>Adlercreutzia</taxon>
    </lineage>
</organism>
<proteinExistence type="predicted"/>